<evidence type="ECO:0000313" key="3">
    <source>
        <dbReference type="Proteomes" id="UP001596250"/>
    </source>
</evidence>
<accession>A0ABW1IMM2</accession>
<dbReference type="InterPro" id="IPR036117">
    <property type="entry name" value="DhaL_dom_sf"/>
</dbReference>
<dbReference type="SUPFAM" id="SSF101473">
    <property type="entry name" value="DhaL-like"/>
    <property type="match status" value="1"/>
</dbReference>
<gene>
    <name evidence="2" type="ORF">ACFPXP_07700</name>
</gene>
<dbReference type="Pfam" id="PF21645">
    <property type="entry name" value="FakA-like_M"/>
    <property type="match status" value="1"/>
</dbReference>
<feature type="domain" description="DhaL" evidence="1">
    <location>
        <begin position="9"/>
        <end position="201"/>
    </location>
</feature>
<dbReference type="Gene3D" id="1.25.40.340">
    <property type="match status" value="1"/>
</dbReference>
<dbReference type="InterPro" id="IPR048394">
    <property type="entry name" value="FakA-like_M"/>
</dbReference>
<name>A0ABW1IMM2_9BACL</name>
<evidence type="ECO:0000313" key="2">
    <source>
        <dbReference type="EMBL" id="MFC5986318.1"/>
    </source>
</evidence>
<dbReference type="Proteomes" id="UP001596250">
    <property type="component" value="Unassembled WGS sequence"/>
</dbReference>
<dbReference type="InterPro" id="IPR004007">
    <property type="entry name" value="DhaL_dom"/>
</dbReference>
<organism evidence="2 3">
    <name type="scientific">Marinicrinis lubricantis</name>
    <dbReference type="NCBI Taxonomy" id="2086470"/>
    <lineage>
        <taxon>Bacteria</taxon>
        <taxon>Bacillati</taxon>
        <taxon>Bacillota</taxon>
        <taxon>Bacilli</taxon>
        <taxon>Bacillales</taxon>
        <taxon>Paenibacillaceae</taxon>
    </lineage>
</organism>
<dbReference type="InterPro" id="IPR050270">
    <property type="entry name" value="DegV_domain_contain"/>
</dbReference>
<dbReference type="InterPro" id="IPR033470">
    <property type="entry name" value="FakA-like_C"/>
</dbReference>
<dbReference type="InterPro" id="IPR019986">
    <property type="entry name" value="YloV-like"/>
</dbReference>
<evidence type="ECO:0000259" key="1">
    <source>
        <dbReference type="PROSITE" id="PS51480"/>
    </source>
</evidence>
<dbReference type="PANTHER" id="PTHR33434:SF4">
    <property type="entry name" value="PHOSPHATASE PROTEIN"/>
    <property type="match status" value="1"/>
</dbReference>
<sequence>MGKRFINGLDFANMVYSAADVLKAQVNTVNGLNVFPVPDGDTGTNMNMTLISGVEMLRKKATHHLGQNAEALSKGLLMGARGNSGVILSQIFRGVAKGAADLEEMNAAQFAAALQKGVDTAYQAVVKPVEGTILTVARESAKHGVQISRRVQDITQLMEEVLNKAKEALARTPEQLPVLKQVGVVDSGGQGLVFVYEGFLAALKQEEVPGAIDYTPIPMPAELPVVSAAAQELQEKAQSRLATEDIEFLYDMEFFIDIAERKVPGSVFDIEQFRQELAKDGDSILVIEDDQFVKVHVHSRKPGDVFNLAMQYGELSRFHIENMREQHRKIVDPAVPGSEEQSIVPVSGAVDGVTEGKRKFGIVAVAVGEGISEIFSSIGVDYVLSGGQTMNPSTEDIVQAIEKVNAEKVFVLPNNSNIILAAEQAKELVEAEVAVIPAKTIPQGMAAALAFQEGENFETNQDIMNRALSQVRSGQITKSIRQTTIDDVEIQEGDYLAILDSKITAASSDILEAATALFEAMIVSGDEVITILRGEDAQQSETDQMVQFIEERYPDVELDILDGGQPLYPYLFAVE</sequence>
<dbReference type="EMBL" id="JBHSQV010000036">
    <property type="protein sequence ID" value="MFC5986318.1"/>
    <property type="molecule type" value="Genomic_DNA"/>
</dbReference>
<dbReference type="Pfam" id="PF13684">
    <property type="entry name" value="FakA-like_C"/>
    <property type="match status" value="1"/>
</dbReference>
<protein>
    <submittedName>
        <fullName evidence="2">DAK2 domain-containing protein</fullName>
    </submittedName>
</protein>
<dbReference type="RefSeq" id="WP_379893643.1">
    <property type="nucleotide sequence ID" value="NZ_CBCSCT010000001.1"/>
</dbReference>
<dbReference type="NCBIfam" id="TIGR03599">
    <property type="entry name" value="YloV"/>
    <property type="match status" value="1"/>
</dbReference>
<dbReference type="PROSITE" id="PS51480">
    <property type="entry name" value="DHAL"/>
    <property type="match status" value="1"/>
</dbReference>
<dbReference type="SMART" id="SM01121">
    <property type="entry name" value="Dak1_2"/>
    <property type="match status" value="1"/>
</dbReference>
<proteinExistence type="predicted"/>
<reference evidence="3" key="1">
    <citation type="journal article" date="2019" name="Int. J. Syst. Evol. Microbiol.">
        <title>The Global Catalogue of Microorganisms (GCM) 10K type strain sequencing project: providing services to taxonomists for standard genome sequencing and annotation.</title>
        <authorList>
            <consortium name="The Broad Institute Genomics Platform"/>
            <consortium name="The Broad Institute Genome Sequencing Center for Infectious Disease"/>
            <person name="Wu L."/>
            <person name="Ma J."/>
        </authorList>
    </citation>
    <scope>NUCLEOTIDE SEQUENCE [LARGE SCALE GENOMIC DNA]</scope>
    <source>
        <strain evidence="3">CCM 8749</strain>
    </source>
</reference>
<dbReference type="SMART" id="SM01120">
    <property type="entry name" value="Dak2"/>
    <property type="match status" value="1"/>
</dbReference>
<dbReference type="Pfam" id="PF02734">
    <property type="entry name" value="Dak2"/>
    <property type="match status" value="1"/>
</dbReference>
<keyword evidence="3" id="KW-1185">Reference proteome</keyword>
<comment type="caution">
    <text evidence="2">The sequence shown here is derived from an EMBL/GenBank/DDBJ whole genome shotgun (WGS) entry which is preliminary data.</text>
</comment>
<dbReference type="PANTHER" id="PTHR33434">
    <property type="entry name" value="DEGV DOMAIN-CONTAINING PROTEIN DR_1986-RELATED"/>
    <property type="match status" value="1"/>
</dbReference>